<dbReference type="HAMAP" id="MF_00900">
    <property type="entry name" value="GTPase_HflX"/>
    <property type="match status" value="1"/>
</dbReference>
<name>A0ABT6Y8R6_9BACT</name>
<dbReference type="InterPro" id="IPR042108">
    <property type="entry name" value="GTPase_HflX_N_sf"/>
</dbReference>
<evidence type="ECO:0000256" key="3">
    <source>
        <dbReference type="ARBA" id="ARBA00022842"/>
    </source>
</evidence>
<dbReference type="InterPro" id="IPR032305">
    <property type="entry name" value="GTP-bd_M"/>
</dbReference>
<dbReference type="Gene3D" id="6.10.250.2860">
    <property type="match status" value="1"/>
</dbReference>
<dbReference type="InterPro" id="IPR030394">
    <property type="entry name" value="G_HFLX_dom"/>
</dbReference>
<keyword evidence="5" id="KW-0963">Cytoplasm</keyword>
<dbReference type="InterPro" id="IPR005225">
    <property type="entry name" value="Small_GTP-bd"/>
</dbReference>
<keyword evidence="6" id="KW-0175">Coiled coil</keyword>
<proteinExistence type="inferred from homology"/>
<evidence type="ECO:0000256" key="5">
    <source>
        <dbReference type="HAMAP-Rule" id="MF_00900"/>
    </source>
</evidence>
<keyword evidence="4 5" id="KW-0342">GTP-binding</keyword>
<dbReference type="PANTHER" id="PTHR10229">
    <property type="entry name" value="GTP-BINDING PROTEIN HFLX"/>
    <property type="match status" value="1"/>
</dbReference>
<dbReference type="InterPro" id="IPR025121">
    <property type="entry name" value="GTPase_HflX_N"/>
</dbReference>
<dbReference type="Pfam" id="PF16360">
    <property type="entry name" value="GTP-bdg_M"/>
    <property type="match status" value="1"/>
</dbReference>
<dbReference type="SUPFAM" id="SSF52540">
    <property type="entry name" value="P-loop containing nucleoside triphosphate hydrolases"/>
    <property type="match status" value="1"/>
</dbReference>
<keyword evidence="2 5" id="KW-0547">Nucleotide-binding</keyword>
<accession>A0ABT6Y8R6</accession>
<sequence length="429" mass="49611">MHSTYKEKETAVLVAVQTQKQNAAQTKEYLDELAFLADTSGIETLYTFTQKLERPDNRTYVGKGRMQDILMYVIDNDVDMIIFDDELSPIQIRNIEAEFAHFQKEVKVLDRSLLILNIFAMRAQTVQARTQVELAQQQYILPRLTRMWTHLSKQRGGVGMRGPGEKELETDRRTANDRISFLKEKLRQIDKQALTQRKNRDRMVRVSLVGYTNVGKSTLMRRLAKADVFAENKLFATVDSTVRKVTIDSIPFLLSDTVGFIRKLPTMLIESFKSTLDEVREADILLHVVDISHPNYEEQIGIVNDTLTEIGAADKPTILVFNKIDKFEVEPETEEKEQDDWEVVHGENPWEEEPKDQASRIQKVTEFLKKSYLHTPQPLAVFISAEQKENLDELRDTVLNLVKSKHIQIFPNWLTTDESYTENTESWAE</sequence>
<dbReference type="CDD" id="cd01878">
    <property type="entry name" value="HflX"/>
    <property type="match status" value="1"/>
</dbReference>
<comment type="function">
    <text evidence="5">GTPase that associates with the 50S ribosomal subunit and may have a role during protein synthesis or ribosome biogenesis.</text>
</comment>
<keyword evidence="1" id="KW-0479">Metal-binding</keyword>
<gene>
    <name evidence="5 8" type="primary">hflX</name>
    <name evidence="8" type="ORF">QM524_12175</name>
</gene>
<comment type="caution">
    <text evidence="8">The sequence shown here is derived from an EMBL/GenBank/DDBJ whole genome shotgun (WGS) entry which is preliminary data.</text>
</comment>
<protein>
    <recommendedName>
        <fullName evidence="5">GTPase HflX</fullName>
    </recommendedName>
    <alternativeName>
        <fullName evidence="5">GTP-binding protein HflX</fullName>
    </alternativeName>
</protein>
<dbReference type="InterPro" id="IPR006073">
    <property type="entry name" value="GTP-bd"/>
</dbReference>
<keyword evidence="9" id="KW-1185">Reference proteome</keyword>
<dbReference type="PANTHER" id="PTHR10229:SF0">
    <property type="entry name" value="GTP-BINDING PROTEIN 6-RELATED"/>
    <property type="match status" value="1"/>
</dbReference>
<comment type="similarity">
    <text evidence="5">Belongs to the TRAFAC class OBG-HflX-like GTPase superfamily. HflX GTPase family.</text>
</comment>
<evidence type="ECO:0000256" key="6">
    <source>
        <dbReference type="SAM" id="Coils"/>
    </source>
</evidence>
<evidence type="ECO:0000313" key="9">
    <source>
        <dbReference type="Proteomes" id="UP001236507"/>
    </source>
</evidence>
<feature type="domain" description="Hflx-type G" evidence="7">
    <location>
        <begin position="204"/>
        <end position="406"/>
    </location>
</feature>
<evidence type="ECO:0000256" key="1">
    <source>
        <dbReference type="ARBA" id="ARBA00022723"/>
    </source>
</evidence>
<evidence type="ECO:0000313" key="8">
    <source>
        <dbReference type="EMBL" id="MDI9859968.1"/>
    </source>
</evidence>
<dbReference type="EMBL" id="JASHIF010000009">
    <property type="protein sequence ID" value="MDI9859968.1"/>
    <property type="molecule type" value="Genomic_DNA"/>
</dbReference>
<comment type="subcellular location">
    <subcellularLocation>
        <location evidence="5">Cytoplasm</location>
    </subcellularLocation>
    <text evidence="5">May associate with membranes.</text>
</comment>
<dbReference type="Gene3D" id="3.40.50.300">
    <property type="entry name" value="P-loop containing nucleotide triphosphate hydrolases"/>
    <property type="match status" value="1"/>
</dbReference>
<dbReference type="InterPro" id="IPR027417">
    <property type="entry name" value="P-loop_NTPase"/>
</dbReference>
<dbReference type="Pfam" id="PF01926">
    <property type="entry name" value="MMR_HSR1"/>
    <property type="match status" value="1"/>
</dbReference>
<dbReference type="NCBIfam" id="TIGR00231">
    <property type="entry name" value="small_GTP"/>
    <property type="match status" value="1"/>
</dbReference>
<evidence type="ECO:0000256" key="2">
    <source>
        <dbReference type="ARBA" id="ARBA00022741"/>
    </source>
</evidence>
<reference evidence="8 9" key="1">
    <citation type="submission" date="2023-05" db="EMBL/GenBank/DDBJ databases">
        <title>Novel species of genus Flectobacillus isolated from stream in China.</title>
        <authorList>
            <person name="Lu H."/>
        </authorList>
    </citation>
    <scope>NUCLEOTIDE SEQUENCE [LARGE SCALE GENOMIC DNA]</scope>
    <source>
        <strain evidence="8 9">KCTC 42575</strain>
    </source>
</reference>
<dbReference type="PRINTS" id="PR00326">
    <property type="entry name" value="GTP1OBG"/>
</dbReference>
<dbReference type="PIRSF" id="PIRSF006809">
    <property type="entry name" value="GTP-binding_hflX_prd"/>
    <property type="match status" value="1"/>
</dbReference>
<dbReference type="NCBIfam" id="TIGR03156">
    <property type="entry name" value="GTP_HflX"/>
    <property type="match status" value="1"/>
</dbReference>
<keyword evidence="3" id="KW-0460">Magnesium</keyword>
<dbReference type="PROSITE" id="PS51705">
    <property type="entry name" value="G_HFLX"/>
    <property type="match status" value="1"/>
</dbReference>
<evidence type="ECO:0000259" key="7">
    <source>
        <dbReference type="PROSITE" id="PS51705"/>
    </source>
</evidence>
<evidence type="ECO:0000256" key="4">
    <source>
        <dbReference type="ARBA" id="ARBA00023134"/>
    </source>
</evidence>
<dbReference type="InterPro" id="IPR016496">
    <property type="entry name" value="GTPase_HflX"/>
</dbReference>
<organism evidence="8 9">
    <name type="scientific">Flectobacillus roseus</name>
    <dbReference type="NCBI Taxonomy" id="502259"/>
    <lineage>
        <taxon>Bacteria</taxon>
        <taxon>Pseudomonadati</taxon>
        <taxon>Bacteroidota</taxon>
        <taxon>Cytophagia</taxon>
        <taxon>Cytophagales</taxon>
        <taxon>Flectobacillaceae</taxon>
        <taxon>Flectobacillus</taxon>
    </lineage>
</organism>
<dbReference type="Pfam" id="PF13167">
    <property type="entry name" value="GTP-bdg_N"/>
    <property type="match status" value="1"/>
</dbReference>
<dbReference type="Gene3D" id="3.40.50.11060">
    <property type="entry name" value="GTPase HflX, N-terminal domain"/>
    <property type="match status" value="1"/>
</dbReference>
<dbReference type="Proteomes" id="UP001236507">
    <property type="component" value="Unassembled WGS sequence"/>
</dbReference>
<feature type="coiled-coil region" evidence="6">
    <location>
        <begin position="165"/>
        <end position="192"/>
    </location>
</feature>
<dbReference type="RefSeq" id="WP_283344803.1">
    <property type="nucleotide sequence ID" value="NZ_JASHIF010000009.1"/>
</dbReference>
<comment type="subunit">
    <text evidence="5">Monomer. Associates with the 50S ribosomal subunit.</text>
</comment>